<keyword evidence="2" id="KW-1185">Reference proteome</keyword>
<name>A0ABQ8S1E9_PERAM</name>
<protein>
    <submittedName>
        <fullName evidence="1">Uncharacterized protein</fullName>
    </submittedName>
</protein>
<proteinExistence type="predicted"/>
<organism evidence="1 2">
    <name type="scientific">Periplaneta americana</name>
    <name type="common">American cockroach</name>
    <name type="synonym">Blatta americana</name>
    <dbReference type="NCBI Taxonomy" id="6978"/>
    <lineage>
        <taxon>Eukaryota</taxon>
        <taxon>Metazoa</taxon>
        <taxon>Ecdysozoa</taxon>
        <taxon>Arthropoda</taxon>
        <taxon>Hexapoda</taxon>
        <taxon>Insecta</taxon>
        <taxon>Pterygota</taxon>
        <taxon>Neoptera</taxon>
        <taxon>Polyneoptera</taxon>
        <taxon>Dictyoptera</taxon>
        <taxon>Blattodea</taxon>
        <taxon>Blattoidea</taxon>
        <taxon>Blattidae</taxon>
        <taxon>Blattinae</taxon>
        <taxon>Periplaneta</taxon>
    </lineage>
</organism>
<evidence type="ECO:0000313" key="2">
    <source>
        <dbReference type="Proteomes" id="UP001148838"/>
    </source>
</evidence>
<comment type="caution">
    <text evidence="1">The sequence shown here is derived from an EMBL/GenBank/DDBJ whole genome shotgun (WGS) entry which is preliminary data.</text>
</comment>
<gene>
    <name evidence="1" type="ORF">ANN_25577</name>
</gene>
<dbReference type="EMBL" id="JAJSOF020000038">
    <property type="protein sequence ID" value="KAJ4427823.1"/>
    <property type="molecule type" value="Genomic_DNA"/>
</dbReference>
<dbReference type="Proteomes" id="UP001148838">
    <property type="component" value="Unassembled WGS sequence"/>
</dbReference>
<reference evidence="1 2" key="1">
    <citation type="journal article" date="2022" name="Allergy">
        <title>Genome assembly and annotation of Periplaneta americana reveal a comprehensive cockroach allergen profile.</title>
        <authorList>
            <person name="Wang L."/>
            <person name="Xiong Q."/>
            <person name="Saelim N."/>
            <person name="Wang L."/>
            <person name="Nong W."/>
            <person name="Wan A.T."/>
            <person name="Shi M."/>
            <person name="Liu X."/>
            <person name="Cao Q."/>
            <person name="Hui J.H.L."/>
            <person name="Sookrung N."/>
            <person name="Leung T.F."/>
            <person name="Tungtrongchitr A."/>
            <person name="Tsui S.K.W."/>
        </authorList>
    </citation>
    <scope>NUCLEOTIDE SEQUENCE [LARGE SCALE GENOMIC DNA]</scope>
    <source>
        <strain evidence="1">PWHHKU_190912</strain>
    </source>
</reference>
<accession>A0ABQ8S1E9</accession>
<sequence length="158" mass="18056">MDPSEPCKKIVITNPGGQRRRGRPHIWIDGWKRMPESWGALEGCYKDRDGWRLLKCFRNTSTNLGGMFLTTKQDKLQNTDCTLPLFPQHTYLATSYSLAFSRSISLHTRHAPLETSWRALTISVNIISGLLTISDSHDLRRVAHDERSPDDDPTCSTW</sequence>
<evidence type="ECO:0000313" key="1">
    <source>
        <dbReference type="EMBL" id="KAJ4427823.1"/>
    </source>
</evidence>